<accession>A0ABV3I262</accession>
<keyword evidence="5 6" id="KW-0472">Membrane</keyword>
<name>A0ABV3I262_9ACTN</name>
<proteinExistence type="predicted"/>
<sequence>MALRRWAAWELSAVWTSVRRALTEAGPERDLAIQSLKAAGAAVLAWALVGWWWKAPMALMAPWTAVVLVQSTVYRSLRAGTQQLVVIALGTLLATGAAALTGNTMAAMALALPPAVLLANYSRFGDQGVYAPTTAIFVLAYSSFSGTAIAHRLFEALVGAVIGIGVNALVLPPVHLRDVRDSLDRLGRDSTELLRAMADDVESGYDRTSAEQWHEGARRLGGPVQDLRSARGWTRESYRFNPGHRLRRHPDPPPGHWDTYWTGLADRLESVTATLVDTTGEWRSLASPPAPALRCLPELFRAMADVCEADRDALDASAAPDGDERKEAMSRAWEAHRLLKRHLLEHDHETATAVGGLAAQTQQLLYALESGPAPARQS</sequence>
<dbReference type="InterPro" id="IPR010343">
    <property type="entry name" value="ArAE_1"/>
</dbReference>
<keyword evidence="3 6" id="KW-0812">Transmembrane</keyword>
<evidence type="ECO:0000256" key="5">
    <source>
        <dbReference type="ARBA" id="ARBA00023136"/>
    </source>
</evidence>
<dbReference type="Proteomes" id="UP001552521">
    <property type="component" value="Unassembled WGS sequence"/>
</dbReference>
<protein>
    <submittedName>
        <fullName evidence="7">Aromatic acid exporter family protein</fullName>
    </submittedName>
</protein>
<keyword evidence="4 6" id="KW-1133">Transmembrane helix</keyword>
<keyword evidence="2" id="KW-1003">Cell membrane</keyword>
<evidence type="ECO:0000256" key="2">
    <source>
        <dbReference type="ARBA" id="ARBA00022475"/>
    </source>
</evidence>
<reference evidence="7 8" key="1">
    <citation type="submission" date="2024-06" db="EMBL/GenBank/DDBJ databases">
        <title>The Natural Products Discovery Center: Release of the First 8490 Sequenced Strains for Exploring Actinobacteria Biosynthetic Diversity.</title>
        <authorList>
            <person name="Kalkreuter E."/>
            <person name="Kautsar S.A."/>
            <person name="Yang D."/>
            <person name="Bader C.D."/>
            <person name="Teijaro C.N."/>
            <person name="Fluegel L."/>
            <person name="Davis C.M."/>
            <person name="Simpson J.R."/>
            <person name="Lauterbach L."/>
            <person name="Steele A.D."/>
            <person name="Gui C."/>
            <person name="Meng S."/>
            <person name="Li G."/>
            <person name="Viehrig K."/>
            <person name="Ye F."/>
            <person name="Su P."/>
            <person name="Kiefer A.F."/>
            <person name="Nichols A."/>
            <person name="Cepeda A.J."/>
            <person name="Yan W."/>
            <person name="Fan B."/>
            <person name="Jiang Y."/>
            <person name="Adhikari A."/>
            <person name="Zheng C.-J."/>
            <person name="Schuster L."/>
            <person name="Cowan T.M."/>
            <person name="Smanski M.J."/>
            <person name="Chevrette M.G."/>
            <person name="De Carvalho L.P.S."/>
            <person name="Shen B."/>
        </authorList>
    </citation>
    <scope>NUCLEOTIDE SEQUENCE [LARGE SCALE GENOMIC DNA]</scope>
    <source>
        <strain evidence="7 8">NPDC049344</strain>
    </source>
</reference>
<comment type="caution">
    <text evidence="7">The sequence shown here is derived from an EMBL/GenBank/DDBJ whole genome shotgun (WGS) entry which is preliminary data.</text>
</comment>
<dbReference type="EMBL" id="JBFAQK010000050">
    <property type="protein sequence ID" value="MEV4684378.1"/>
    <property type="molecule type" value="Genomic_DNA"/>
</dbReference>
<feature type="transmembrane region" description="Helical" evidence="6">
    <location>
        <begin position="156"/>
        <end position="176"/>
    </location>
</feature>
<evidence type="ECO:0000313" key="7">
    <source>
        <dbReference type="EMBL" id="MEV4684378.1"/>
    </source>
</evidence>
<feature type="transmembrane region" description="Helical" evidence="6">
    <location>
        <begin position="84"/>
        <end position="109"/>
    </location>
</feature>
<evidence type="ECO:0000256" key="1">
    <source>
        <dbReference type="ARBA" id="ARBA00004651"/>
    </source>
</evidence>
<dbReference type="Pfam" id="PF06081">
    <property type="entry name" value="ArAE_1"/>
    <property type="match status" value="1"/>
</dbReference>
<feature type="transmembrane region" description="Helical" evidence="6">
    <location>
        <begin position="129"/>
        <end position="149"/>
    </location>
</feature>
<evidence type="ECO:0000256" key="6">
    <source>
        <dbReference type="SAM" id="Phobius"/>
    </source>
</evidence>
<gene>
    <name evidence="7" type="ORF">AB0K36_26810</name>
</gene>
<comment type="subcellular location">
    <subcellularLocation>
        <location evidence="1">Cell membrane</location>
        <topology evidence="1">Multi-pass membrane protein</topology>
    </subcellularLocation>
</comment>
<evidence type="ECO:0000256" key="4">
    <source>
        <dbReference type="ARBA" id="ARBA00022989"/>
    </source>
</evidence>
<dbReference type="RefSeq" id="WP_364599225.1">
    <property type="nucleotide sequence ID" value="NZ_JBFAQK010000050.1"/>
</dbReference>
<feature type="transmembrane region" description="Helical" evidence="6">
    <location>
        <begin position="36"/>
        <end position="53"/>
    </location>
</feature>
<evidence type="ECO:0000313" key="8">
    <source>
        <dbReference type="Proteomes" id="UP001552521"/>
    </source>
</evidence>
<evidence type="ECO:0000256" key="3">
    <source>
        <dbReference type="ARBA" id="ARBA00022692"/>
    </source>
</evidence>
<keyword evidence="8" id="KW-1185">Reference proteome</keyword>
<organism evidence="7 8">
    <name type="scientific">Streptomyces kurssanovii</name>
    <dbReference type="NCBI Taxonomy" id="67312"/>
    <lineage>
        <taxon>Bacteria</taxon>
        <taxon>Bacillati</taxon>
        <taxon>Actinomycetota</taxon>
        <taxon>Actinomycetes</taxon>
        <taxon>Kitasatosporales</taxon>
        <taxon>Streptomycetaceae</taxon>
        <taxon>Streptomyces</taxon>
    </lineage>
</organism>
<feature type="transmembrane region" description="Helical" evidence="6">
    <location>
        <begin position="59"/>
        <end position="77"/>
    </location>
</feature>